<protein>
    <submittedName>
        <fullName evidence="14">OR4L1</fullName>
    </submittedName>
</protein>
<comment type="subcellular location">
    <subcellularLocation>
        <location evidence="1">Cell membrane</location>
        <topology evidence="1">Multi-pass membrane protein</topology>
    </subcellularLocation>
</comment>
<feature type="transmembrane region" description="Helical" evidence="13">
    <location>
        <begin position="22"/>
        <end position="47"/>
    </location>
</feature>
<evidence type="ECO:0000256" key="11">
    <source>
        <dbReference type="ARBA" id="ARBA00023180"/>
    </source>
</evidence>
<keyword evidence="6 13" id="KW-1133">Transmembrane helix</keyword>
<evidence type="ECO:0000256" key="2">
    <source>
        <dbReference type="ARBA" id="ARBA00022475"/>
    </source>
</evidence>
<dbReference type="PANTHER" id="PTHR24242:SF359">
    <property type="entry name" value="ODORANT RECEPTOR-RELATED"/>
    <property type="match status" value="1"/>
</dbReference>
<gene>
    <name evidence="14" type="primary">OR4L1</name>
</gene>
<dbReference type="GO" id="GO:0004930">
    <property type="term" value="F:G protein-coupled receptor activity"/>
    <property type="evidence" value="ECO:0007669"/>
    <property type="project" value="UniProtKB-KW"/>
</dbReference>
<organism evidence="14">
    <name type="scientific">Poeciliopsis prolifica</name>
    <name type="common">blackstripe livebearer</name>
    <dbReference type="NCBI Taxonomy" id="188132"/>
    <lineage>
        <taxon>Eukaryota</taxon>
        <taxon>Metazoa</taxon>
        <taxon>Chordata</taxon>
        <taxon>Craniata</taxon>
        <taxon>Vertebrata</taxon>
        <taxon>Euteleostomi</taxon>
        <taxon>Actinopterygii</taxon>
        <taxon>Neopterygii</taxon>
        <taxon>Teleostei</taxon>
        <taxon>Neoteleostei</taxon>
        <taxon>Acanthomorphata</taxon>
        <taxon>Ovalentaria</taxon>
        <taxon>Atherinomorphae</taxon>
        <taxon>Cyprinodontiformes</taxon>
        <taxon>Poeciliidae</taxon>
        <taxon>Poeciliinae</taxon>
        <taxon>Poeciliopsis</taxon>
    </lineage>
</organism>
<evidence type="ECO:0000256" key="7">
    <source>
        <dbReference type="ARBA" id="ARBA00023040"/>
    </source>
</evidence>
<evidence type="ECO:0000256" key="4">
    <source>
        <dbReference type="ARBA" id="ARBA00022692"/>
    </source>
</evidence>
<sequence length="117" mass="13367">MNFSLVTSIYLSAYYGMEELKSMYFCIFFIVYLTIITENVLLMGVVYCEKSLHQPMYVLLCNLALNELVGSTALLPATLLNILSYSHEISISFLPDAGLCYTHLCHHRIHYSRGDEL</sequence>
<dbReference type="PANTHER" id="PTHR24242">
    <property type="entry name" value="G-PROTEIN COUPLED RECEPTOR"/>
    <property type="match status" value="1"/>
</dbReference>
<dbReference type="EMBL" id="GBYX01475931">
    <property type="protein sequence ID" value="JAO05746.1"/>
    <property type="molecule type" value="Transcribed_RNA"/>
</dbReference>
<evidence type="ECO:0000256" key="3">
    <source>
        <dbReference type="ARBA" id="ARBA00022606"/>
    </source>
</evidence>
<dbReference type="GO" id="GO:0004984">
    <property type="term" value="F:olfactory receptor activity"/>
    <property type="evidence" value="ECO:0007669"/>
    <property type="project" value="InterPro"/>
</dbReference>
<evidence type="ECO:0000256" key="13">
    <source>
        <dbReference type="SAM" id="Phobius"/>
    </source>
</evidence>
<evidence type="ECO:0000256" key="8">
    <source>
        <dbReference type="ARBA" id="ARBA00023136"/>
    </source>
</evidence>
<proteinExistence type="predicted"/>
<keyword evidence="9" id="KW-1015">Disulfide bond</keyword>
<evidence type="ECO:0000256" key="9">
    <source>
        <dbReference type="ARBA" id="ARBA00023157"/>
    </source>
</evidence>
<evidence type="ECO:0000256" key="5">
    <source>
        <dbReference type="ARBA" id="ARBA00022725"/>
    </source>
</evidence>
<dbReference type="InterPro" id="IPR000725">
    <property type="entry name" value="Olfact_rcpt"/>
</dbReference>
<dbReference type="InterPro" id="IPR050939">
    <property type="entry name" value="Olfactory_GPCR1"/>
</dbReference>
<evidence type="ECO:0000256" key="6">
    <source>
        <dbReference type="ARBA" id="ARBA00022989"/>
    </source>
</evidence>
<evidence type="ECO:0000313" key="14">
    <source>
        <dbReference type="EMBL" id="JAO05746.1"/>
    </source>
</evidence>
<keyword evidence="3" id="KW-0716">Sensory transduction</keyword>
<evidence type="ECO:0000256" key="12">
    <source>
        <dbReference type="ARBA" id="ARBA00023224"/>
    </source>
</evidence>
<keyword evidence="4 13" id="KW-0812">Transmembrane</keyword>
<keyword evidence="7" id="KW-0297">G-protein coupled receptor</keyword>
<name>A0A0S7ESC1_9TELE</name>
<evidence type="ECO:0000256" key="1">
    <source>
        <dbReference type="ARBA" id="ARBA00004651"/>
    </source>
</evidence>
<dbReference type="GO" id="GO:0005886">
    <property type="term" value="C:plasma membrane"/>
    <property type="evidence" value="ECO:0007669"/>
    <property type="project" value="UniProtKB-SubCell"/>
</dbReference>
<keyword evidence="12" id="KW-0807">Transducer</keyword>
<dbReference type="SUPFAM" id="SSF81321">
    <property type="entry name" value="Family A G protein-coupled receptor-like"/>
    <property type="match status" value="1"/>
</dbReference>
<keyword evidence="10" id="KW-0675">Receptor</keyword>
<reference evidence="14" key="1">
    <citation type="submission" date="2014-12" db="EMBL/GenBank/DDBJ databases">
        <title>Parallel Evolution in Life History Adaptation Evident in the Tissue-Specific Poeciliopsis prolifica transcriptome.</title>
        <authorList>
            <person name="Jue N.K."/>
            <person name="Foley R.J."/>
            <person name="Obergfell C."/>
            <person name="Reznick D.N."/>
            <person name="O'Neill R.J."/>
            <person name="O'Neill M.J."/>
        </authorList>
    </citation>
    <scope>NUCLEOTIDE SEQUENCE</scope>
</reference>
<evidence type="ECO:0000256" key="10">
    <source>
        <dbReference type="ARBA" id="ARBA00023170"/>
    </source>
</evidence>
<keyword evidence="8 13" id="KW-0472">Membrane</keyword>
<keyword evidence="11" id="KW-0325">Glycoprotein</keyword>
<dbReference type="AlphaFoldDB" id="A0A0S7ESC1"/>
<keyword evidence="2" id="KW-1003">Cell membrane</keyword>
<dbReference type="Pfam" id="PF13853">
    <property type="entry name" value="7tm_4"/>
    <property type="match status" value="1"/>
</dbReference>
<keyword evidence="5" id="KW-0552">Olfaction</keyword>
<dbReference type="Gene3D" id="1.20.1070.10">
    <property type="entry name" value="Rhodopsin 7-helix transmembrane proteins"/>
    <property type="match status" value="1"/>
</dbReference>
<accession>A0A0S7ESC1</accession>